<dbReference type="InterPro" id="IPR000701">
    <property type="entry name" value="SuccDH_FuR_B_TM-su"/>
</dbReference>
<keyword evidence="9 11" id="KW-0472">Membrane</keyword>
<dbReference type="GO" id="GO:0006099">
    <property type="term" value="P:tricarboxylic acid cycle"/>
    <property type="evidence" value="ECO:0007669"/>
    <property type="project" value="InterPro"/>
</dbReference>
<name>A0A227KPT3_9BURK</name>
<dbReference type="Proteomes" id="UP000214610">
    <property type="component" value="Unassembled WGS sequence"/>
</dbReference>
<feature type="binding site" description="axial binding residue" evidence="10">
    <location>
        <position position="58"/>
    </location>
    <ligand>
        <name>heme b</name>
        <dbReference type="ChEBI" id="CHEBI:60344"/>
        <label>bD</label>
    </ligand>
    <ligandPart>
        <name>Fe</name>
        <dbReference type="ChEBI" id="CHEBI:18248"/>
    </ligandPart>
</feature>
<comment type="caution">
    <text evidence="12">The sequence shown here is derived from an EMBL/GenBank/DDBJ whole genome shotgun (WGS) entry which is preliminary data.</text>
</comment>
<dbReference type="AlphaFoldDB" id="A0A227KPT3"/>
<evidence type="ECO:0000256" key="10">
    <source>
        <dbReference type="PIRSR" id="PIRSR000177-1"/>
    </source>
</evidence>
<keyword evidence="4 10" id="KW-0349">Heme</keyword>
<dbReference type="InterPro" id="IPR034804">
    <property type="entry name" value="SQR/QFR_C/D"/>
</dbReference>
<evidence type="ECO:0000256" key="9">
    <source>
        <dbReference type="ARBA" id="ARBA00023136"/>
    </source>
</evidence>
<dbReference type="RefSeq" id="WP_066593829.1">
    <property type="nucleotide sequence ID" value="NZ_CAJTBZ010000005.1"/>
</dbReference>
<dbReference type="GeneID" id="78361896"/>
<feature type="binding site" description="axial binding residue" evidence="10">
    <location>
        <position position="157"/>
    </location>
    <ligand>
        <name>heme b</name>
        <dbReference type="ChEBI" id="CHEBI:60344"/>
        <label>bD</label>
    </ligand>
    <ligandPart>
        <name>Fe</name>
        <dbReference type="ChEBI" id="CHEBI:18248"/>
    </ligandPart>
</feature>
<evidence type="ECO:0000256" key="4">
    <source>
        <dbReference type="ARBA" id="ARBA00022617"/>
    </source>
</evidence>
<keyword evidence="5 11" id="KW-0812">Transmembrane</keyword>
<comment type="cofactor">
    <cofactor evidence="1">
        <name>heme</name>
        <dbReference type="ChEBI" id="CHEBI:30413"/>
    </cofactor>
</comment>
<dbReference type="GO" id="GO:0046872">
    <property type="term" value="F:metal ion binding"/>
    <property type="evidence" value="ECO:0007669"/>
    <property type="project" value="UniProtKB-KW"/>
</dbReference>
<dbReference type="Pfam" id="PF01127">
    <property type="entry name" value="Sdh_cyt"/>
    <property type="match status" value="1"/>
</dbReference>
<dbReference type="PIRSF" id="PIRSF000177">
    <property type="entry name" value="Fumar_rd_cyt_b"/>
    <property type="match status" value="1"/>
</dbReference>
<organism evidence="12 13">
    <name type="scientific">Turicimonas muris</name>
    <dbReference type="NCBI Taxonomy" id="1796652"/>
    <lineage>
        <taxon>Bacteria</taxon>
        <taxon>Pseudomonadati</taxon>
        <taxon>Pseudomonadota</taxon>
        <taxon>Betaproteobacteria</taxon>
        <taxon>Burkholderiales</taxon>
        <taxon>Sutterellaceae</taxon>
        <taxon>Turicimonas</taxon>
    </lineage>
</organism>
<dbReference type="InterPro" id="IPR004224">
    <property type="entry name" value="Fum_red_B_TM"/>
</dbReference>
<feature type="transmembrane region" description="Helical" evidence="11">
    <location>
        <begin position="139"/>
        <end position="160"/>
    </location>
</feature>
<evidence type="ECO:0000256" key="11">
    <source>
        <dbReference type="SAM" id="Phobius"/>
    </source>
</evidence>
<protein>
    <submittedName>
        <fullName evidence="12">Succinate dehydrogenase/fumarate reductase cytochrome b subunit</fullName>
    </submittedName>
</protein>
<reference evidence="13" key="1">
    <citation type="submission" date="2017-05" db="EMBL/GenBank/DDBJ databases">
        <title>Improved OligoMM genomes.</title>
        <authorList>
            <person name="Garzetti D."/>
        </authorList>
    </citation>
    <scope>NUCLEOTIDE SEQUENCE [LARGE SCALE GENOMIC DNA]</scope>
    <source>
        <strain evidence="13">YL45</strain>
    </source>
</reference>
<dbReference type="Gene3D" id="1.20.1300.10">
    <property type="entry name" value="Fumarate reductase/succinate dehydrogenase, transmembrane subunit"/>
    <property type="match status" value="1"/>
</dbReference>
<feature type="transmembrane region" description="Helical" evidence="11">
    <location>
        <begin position="90"/>
        <end position="112"/>
    </location>
</feature>
<evidence type="ECO:0000256" key="8">
    <source>
        <dbReference type="ARBA" id="ARBA00023004"/>
    </source>
</evidence>
<keyword evidence="8 10" id="KW-0408">Iron</keyword>
<evidence type="ECO:0000256" key="7">
    <source>
        <dbReference type="ARBA" id="ARBA00022989"/>
    </source>
</evidence>
<feature type="transmembrane region" description="Helical" evidence="11">
    <location>
        <begin position="221"/>
        <end position="241"/>
    </location>
</feature>
<dbReference type="GO" id="GO:0016020">
    <property type="term" value="C:membrane"/>
    <property type="evidence" value="ECO:0007669"/>
    <property type="project" value="UniProtKB-SubCell"/>
</dbReference>
<dbReference type="EMBL" id="NHMP01000002">
    <property type="protein sequence ID" value="OXE50260.1"/>
    <property type="molecule type" value="Genomic_DNA"/>
</dbReference>
<feature type="transmembrane region" description="Helical" evidence="11">
    <location>
        <begin position="180"/>
        <end position="201"/>
    </location>
</feature>
<comment type="function">
    <text evidence="2">Membrane-anchoring subunit of succinate dehydrogenase (SDH).</text>
</comment>
<evidence type="ECO:0000256" key="2">
    <source>
        <dbReference type="ARBA" id="ARBA00004050"/>
    </source>
</evidence>
<proteinExistence type="predicted"/>
<comment type="subcellular location">
    <subcellularLocation>
        <location evidence="3">Membrane</location>
    </subcellularLocation>
</comment>
<gene>
    <name evidence="12" type="ORF">ADH67_04525</name>
</gene>
<feature type="binding site" description="axial binding residue" evidence="10">
    <location>
        <position position="107"/>
    </location>
    <ligand>
        <name>heme b</name>
        <dbReference type="ChEBI" id="CHEBI:60344"/>
        <label>bD</label>
    </ligand>
    <ligandPart>
        <name>Fe</name>
        <dbReference type="ChEBI" id="CHEBI:18248"/>
    </ligandPart>
</feature>
<keyword evidence="13" id="KW-1185">Reference proteome</keyword>
<sequence length="281" mass="31830">MADDFKDISHLYKVTPTAKTIIDGVDLTETQHKSHAYAWVDVLQSGTGLILGLFLFCHMAFTSSILLGKDTFWNLVSLTGGYFIDGVDHLWMHSLFVGVIFVLVVIHAITALRKFPSNYKALRTMRGHVKLLRHGDTTWWWFQFLTGVVLTALVFPHMLPMLMNPGEIGPYGSGLEVYNSWLWVVYLFLIVTEVHGMIGLYRLCMKWCGPSNATRVLLRKITIGLIIFMIALGSFTIMGYYNAGKEAAELGKTHFVPGYLQTPQTQPYPSWWPERLKGISH</sequence>
<feature type="transmembrane region" description="Helical" evidence="11">
    <location>
        <begin position="49"/>
        <end position="68"/>
    </location>
</feature>
<evidence type="ECO:0000256" key="5">
    <source>
        <dbReference type="ARBA" id="ARBA00022692"/>
    </source>
</evidence>
<evidence type="ECO:0000313" key="13">
    <source>
        <dbReference type="Proteomes" id="UP000214610"/>
    </source>
</evidence>
<accession>A0A227KPT3</accession>
<evidence type="ECO:0000256" key="3">
    <source>
        <dbReference type="ARBA" id="ARBA00004370"/>
    </source>
</evidence>
<dbReference type="SUPFAM" id="SSF81343">
    <property type="entry name" value="Fumarate reductase respiratory complex transmembrane subunits"/>
    <property type="match status" value="1"/>
</dbReference>
<evidence type="ECO:0000313" key="12">
    <source>
        <dbReference type="EMBL" id="OXE50260.1"/>
    </source>
</evidence>
<feature type="binding site" description="axial binding residue" evidence="10">
    <location>
        <position position="195"/>
    </location>
    <ligand>
        <name>heme b</name>
        <dbReference type="ChEBI" id="CHEBI:60344"/>
        <label>bD</label>
    </ligand>
    <ligandPart>
        <name>Fe</name>
        <dbReference type="ChEBI" id="CHEBI:18248"/>
    </ligandPart>
</feature>
<evidence type="ECO:0000256" key="1">
    <source>
        <dbReference type="ARBA" id="ARBA00001971"/>
    </source>
</evidence>
<dbReference type="NCBIfam" id="NF010072">
    <property type="entry name" value="PRK13553.1"/>
    <property type="match status" value="1"/>
</dbReference>
<keyword evidence="7 11" id="KW-1133">Transmembrane helix</keyword>
<keyword evidence="6 10" id="KW-0479">Metal-binding</keyword>
<evidence type="ECO:0000256" key="6">
    <source>
        <dbReference type="ARBA" id="ARBA00022723"/>
    </source>
</evidence>